<feature type="compositionally biased region" description="Gly residues" evidence="1">
    <location>
        <begin position="78"/>
        <end position="89"/>
    </location>
</feature>
<reference evidence="3" key="1">
    <citation type="submission" date="2016-05" db="EMBL/GenBank/DDBJ databases">
        <authorList>
            <person name="Naeem Raeece"/>
        </authorList>
    </citation>
    <scope>NUCLEOTIDE SEQUENCE [LARGE SCALE GENOMIC DNA]</scope>
</reference>
<sequence length="102" mass="11258">MFFPALSPDSVDNRITATGSFRLRSHRAHRIPSMPAIVFPILPLAVLPHPTPQNRMTPTQTMRCNFLILLGKDSGSGTFQGQGRHGGGANNRWLATRRHSRG</sequence>
<name>A0A1A8WM78_PLAOA</name>
<evidence type="ECO:0000256" key="1">
    <source>
        <dbReference type="SAM" id="MobiDB-lite"/>
    </source>
</evidence>
<evidence type="ECO:0000313" key="2">
    <source>
        <dbReference type="EMBL" id="SBS93313.1"/>
    </source>
</evidence>
<dbReference type="AlphaFoldDB" id="A0A1A8WM78"/>
<accession>A0A1A8WM78</accession>
<protein>
    <submittedName>
        <fullName evidence="2">Uncharacterized protein</fullName>
    </submittedName>
</protein>
<dbReference type="EMBL" id="FLQV01000466">
    <property type="protein sequence ID" value="SBS93313.1"/>
    <property type="molecule type" value="Genomic_DNA"/>
</dbReference>
<gene>
    <name evidence="2" type="ORF">POVCU1_025260</name>
</gene>
<proteinExistence type="predicted"/>
<feature type="region of interest" description="Disordered" evidence="1">
    <location>
        <begin position="77"/>
        <end position="102"/>
    </location>
</feature>
<dbReference type="Proteomes" id="UP000078546">
    <property type="component" value="Unassembled WGS sequence"/>
</dbReference>
<organism evidence="2 3">
    <name type="scientific">Plasmodium ovale curtisi</name>
    <dbReference type="NCBI Taxonomy" id="864141"/>
    <lineage>
        <taxon>Eukaryota</taxon>
        <taxon>Sar</taxon>
        <taxon>Alveolata</taxon>
        <taxon>Apicomplexa</taxon>
        <taxon>Aconoidasida</taxon>
        <taxon>Haemosporida</taxon>
        <taxon>Plasmodiidae</taxon>
        <taxon>Plasmodium</taxon>
        <taxon>Plasmodium (Plasmodium)</taxon>
    </lineage>
</organism>
<evidence type="ECO:0000313" key="3">
    <source>
        <dbReference type="Proteomes" id="UP000078546"/>
    </source>
</evidence>